<dbReference type="AlphaFoldDB" id="A0A5B8MEK7"/>
<sequence length="219" mass="23891">MTRTPRRRERSVLARLALVLLTLSAVLHSADSASVSHRKLLQGTGEPPFILSPLVPINWGFFQGARLNEFAVREWVSYWVAFSSALMSLNAVELTFFGDVPTVSLAIPQFSVFGGRGWNPLTPEGVEPGAIFSELAAWLEFEFFNLGATFVGLRVSLFDRLGLEDLGLGVPSNFADLYSIPWSSNGAVQVSIIDDSLVNFLLSPTSSYSGFYGTSFSSV</sequence>
<dbReference type="EMBL" id="CP031035">
    <property type="protein sequence ID" value="QDZ18807.1"/>
    <property type="molecule type" value="Genomic_DNA"/>
</dbReference>
<name>A0A5B8MEK7_9CHLO</name>
<keyword evidence="1" id="KW-0732">Signal</keyword>
<gene>
    <name evidence="2" type="ORF">A3770_02p13250</name>
</gene>
<protein>
    <submittedName>
        <fullName evidence="2">Uncharacterized protein</fullName>
    </submittedName>
</protein>
<proteinExistence type="predicted"/>
<accession>A0A5B8MEK7</accession>
<reference evidence="2 3" key="1">
    <citation type="submission" date="2018-07" db="EMBL/GenBank/DDBJ databases">
        <title>The complete nuclear genome of the prasinophyte Chloropicon primus (CCMP1205).</title>
        <authorList>
            <person name="Pombert J.-F."/>
            <person name="Otis C."/>
            <person name="Turmel M."/>
            <person name="Lemieux C."/>
        </authorList>
    </citation>
    <scope>NUCLEOTIDE SEQUENCE [LARGE SCALE GENOMIC DNA]</scope>
    <source>
        <strain evidence="2 3">CCMP1205</strain>
    </source>
</reference>
<feature type="chain" id="PRO_5023073688" evidence="1">
    <location>
        <begin position="33"/>
        <end position="219"/>
    </location>
</feature>
<keyword evidence="3" id="KW-1185">Reference proteome</keyword>
<feature type="signal peptide" evidence="1">
    <location>
        <begin position="1"/>
        <end position="32"/>
    </location>
</feature>
<evidence type="ECO:0000313" key="3">
    <source>
        <dbReference type="Proteomes" id="UP000316726"/>
    </source>
</evidence>
<evidence type="ECO:0000256" key="1">
    <source>
        <dbReference type="SAM" id="SignalP"/>
    </source>
</evidence>
<dbReference type="Proteomes" id="UP000316726">
    <property type="component" value="Chromosome 2"/>
</dbReference>
<evidence type="ECO:0000313" key="2">
    <source>
        <dbReference type="EMBL" id="QDZ18807.1"/>
    </source>
</evidence>
<organism evidence="2 3">
    <name type="scientific">Chloropicon primus</name>
    <dbReference type="NCBI Taxonomy" id="1764295"/>
    <lineage>
        <taxon>Eukaryota</taxon>
        <taxon>Viridiplantae</taxon>
        <taxon>Chlorophyta</taxon>
        <taxon>Chloropicophyceae</taxon>
        <taxon>Chloropicales</taxon>
        <taxon>Chloropicaceae</taxon>
        <taxon>Chloropicon</taxon>
    </lineage>
</organism>